<dbReference type="EMBL" id="CAJNJA010048674">
    <property type="protein sequence ID" value="CAE7832807.1"/>
    <property type="molecule type" value="Genomic_DNA"/>
</dbReference>
<dbReference type="AlphaFoldDB" id="A0A812ZMZ0"/>
<feature type="region of interest" description="Disordered" evidence="1">
    <location>
        <begin position="139"/>
        <end position="182"/>
    </location>
</feature>
<proteinExistence type="predicted"/>
<dbReference type="Proteomes" id="UP000601435">
    <property type="component" value="Unassembled WGS sequence"/>
</dbReference>
<comment type="caution">
    <text evidence="2">The sequence shown here is derived from an EMBL/GenBank/DDBJ whole genome shotgun (WGS) entry which is preliminary data.</text>
</comment>
<organism evidence="2 3">
    <name type="scientific">Symbiodinium necroappetens</name>
    <dbReference type="NCBI Taxonomy" id="1628268"/>
    <lineage>
        <taxon>Eukaryota</taxon>
        <taxon>Sar</taxon>
        <taxon>Alveolata</taxon>
        <taxon>Dinophyceae</taxon>
        <taxon>Suessiales</taxon>
        <taxon>Symbiodiniaceae</taxon>
        <taxon>Symbiodinium</taxon>
    </lineage>
</organism>
<name>A0A812ZMZ0_9DINO</name>
<evidence type="ECO:0000313" key="3">
    <source>
        <dbReference type="Proteomes" id="UP000601435"/>
    </source>
</evidence>
<sequence>MSHFRLEQKFTLGTWVTVREDRRRAIGKNVSGTPALISAVSSEDGATILYPDLLAFGSRGYFREENVPLSKLRHHEGPVKVVERKLIQALREERRDMREKQTAIGEDAERQLQLQLPGMKRKRSPEPEAVCDAPARECNLSPATPMQDQPQEHITTPEKKAHTTPRITPEKTPRPTEADHASPLTAETTAVVVRAISKAFRSAGTQVLTLPAIDKVVKDLALGSSTQEIL</sequence>
<feature type="compositionally biased region" description="Basic and acidic residues" evidence="1">
    <location>
        <begin position="168"/>
        <end position="180"/>
    </location>
</feature>
<dbReference type="OrthoDB" id="432606at2759"/>
<feature type="compositionally biased region" description="Polar residues" evidence="1">
    <location>
        <begin position="141"/>
        <end position="154"/>
    </location>
</feature>
<protein>
    <submittedName>
        <fullName evidence="2">Uncharacterized protein</fullName>
    </submittedName>
</protein>
<evidence type="ECO:0000256" key="1">
    <source>
        <dbReference type="SAM" id="MobiDB-lite"/>
    </source>
</evidence>
<gene>
    <name evidence="2" type="ORF">SNEC2469_LOCUS24936</name>
</gene>
<keyword evidence="3" id="KW-1185">Reference proteome</keyword>
<feature type="non-terminal residue" evidence="2">
    <location>
        <position position="1"/>
    </location>
</feature>
<reference evidence="2" key="1">
    <citation type="submission" date="2021-02" db="EMBL/GenBank/DDBJ databases">
        <authorList>
            <person name="Dougan E. K."/>
            <person name="Rhodes N."/>
            <person name="Thang M."/>
            <person name="Chan C."/>
        </authorList>
    </citation>
    <scope>NUCLEOTIDE SEQUENCE</scope>
</reference>
<accession>A0A812ZMZ0</accession>
<evidence type="ECO:0000313" key="2">
    <source>
        <dbReference type="EMBL" id="CAE7832807.1"/>
    </source>
</evidence>